<sequence length="85" mass="9773">MQRRNCRAPEMQRRSPRACSEMASRQVQDAAVGQQDALTENQEGVTSLVRRLAEKEEKKGRKREDIDPLDLILSTVEIVIHVIMR</sequence>
<gene>
    <name evidence="2" type="ORF">BRAPAZ1V2_A10P09890.2</name>
</gene>
<evidence type="ECO:0000256" key="1">
    <source>
        <dbReference type="SAM" id="MobiDB-lite"/>
    </source>
</evidence>
<accession>A0A8D9MF46</accession>
<reference evidence="2 3" key="1">
    <citation type="submission" date="2021-07" db="EMBL/GenBank/DDBJ databases">
        <authorList>
            <consortium name="Genoscope - CEA"/>
            <person name="William W."/>
        </authorList>
    </citation>
    <scope>NUCLEOTIDE SEQUENCE [LARGE SCALE GENOMIC DNA]</scope>
</reference>
<dbReference type="EMBL" id="LS974626">
    <property type="protein sequence ID" value="CAG7909743.1"/>
    <property type="molecule type" value="Genomic_DNA"/>
</dbReference>
<proteinExistence type="predicted"/>
<evidence type="ECO:0000313" key="3">
    <source>
        <dbReference type="Proteomes" id="UP000694005"/>
    </source>
</evidence>
<dbReference type="AlphaFoldDB" id="A0A8D9MF46"/>
<protein>
    <submittedName>
        <fullName evidence="2">Uncharacterized protein</fullName>
    </submittedName>
</protein>
<dbReference type="Proteomes" id="UP000694005">
    <property type="component" value="Chromosome A10"/>
</dbReference>
<name>A0A8D9MF46_BRACM</name>
<organism evidence="2 3">
    <name type="scientific">Brassica campestris</name>
    <name type="common">Field mustard</name>
    <dbReference type="NCBI Taxonomy" id="3711"/>
    <lineage>
        <taxon>Eukaryota</taxon>
        <taxon>Viridiplantae</taxon>
        <taxon>Streptophyta</taxon>
        <taxon>Embryophyta</taxon>
        <taxon>Tracheophyta</taxon>
        <taxon>Spermatophyta</taxon>
        <taxon>Magnoliopsida</taxon>
        <taxon>eudicotyledons</taxon>
        <taxon>Gunneridae</taxon>
        <taxon>Pentapetalae</taxon>
        <taxon>rosids</taxon>
        <taxon>malvids</taxon>
        <taxon>Brassicales</taxon>
        <taxon>Brassicaceae</taxon>
        <taxon>Brassiceae</taxon>
        <taxon>Brassica</taxon>
    </lineage>
</organism>
<evidence type="ECO:0000313" key="2">
    <source>
        <dbReference type="EMBL" id="CAG7909743.1"/>
    </source>
</evidence>
<dbReference type="Gramene" id="A10p09890.2_BraZ1">
    <property type="protein sequence ID" value="A10p09890.2_BraZ1.CDS"/>
    <property type="gene ID" value="A10g09890.2_BraZ1"/>
</dbReference>
<feature type="region of interest" description="Disordered" evidence="1">
    <location>
        <begin position="1"/>
        <end position="23"/>
    </location>
</feature>